<gene>
    <name evidence="11" type="ORF">MJAP1_002216</name>
</gene>
<dbReference type="Gene3D" id="3.30.40.10">
    <property type="entry name" value="Zinc/RING finger domain, C3HC4 (zinc finger)"/>
    <property type="match status" value="1"/>
</dbReference>
<organism evidence="11 12">
    <name type="scientific">Malassezia japonica</name>
    <dbReference type="NCBI Taxonomy" id="223818"/>
    <lineage>
        <taxon>Eukaryota</taxon>
        <taxon>Fungi</taxon>
        <taxon>Dikarya</taxon>
        <taxon>Basidiomycota</taxon>
        <taxon>Ustilaginomycotina</taxon>
        <taxon>Malasseziomycetes</taxon>
        <taxon>Malasseziales</taxon>
        <taxon>Malasseziaceae</taxon>
        <taxon>Malassezia</taxon>
    </lineage>
</organism>
<dbReference type="RefSeq" id="XP_060122142.1">
    <property type="nucleotide sequence ID" value="XM_060266159.1"/>
</dbReference>
<keyword evidence="5" id="KW-0862">Zinc</keyword>
<evidence type="ECO:0000256" key="7">
    <source>
        <dbReference type="ARBA" id="ARBA00075398"/>
    </source>
</evidence>
<evidence type="ECO:0000256" key="8">
    <source>
        <dbReference type="ARBA" id="ARBA00080744"/>
    </source>
</evidence>
<dbReference type="GO" id="GO:0005634">
    <property type="term" value="C:nucleus"/>
    <property type="evidence" value="ECO:0007669"/>
    <property type="project" value="TreeGrafter"/>
</dbReference>
<accession>A0AAF0F1U7</accession>
<dbReference type="FunFam" id="3.30.40.10:FF:000143">
    <property type="entry name" value="Regulator of gluconeogenesis Rmd5"/>
    <property type="match status" value="1"/>
</dbReference>
<comment type="subcellular location">
    <subcellularLocation>
        <location evidence="1">Cytoplasm</location>
    </subcellularLocation>
</comment>
<dbReference type="PROSITE" id="PS51867">
    <property type="entry name" value="ZF_RING_GID"/>
    <property type="match status" value="1"/>
</dbReference>
<dbReference type="InterPro" id="IPR024964">
    <property type="entry name" value="CTLH/CRA"/>
</dbReference>
<dbReference type="PROSITE" id="PS50896">
    <property type="entry name" value="LISH"/>
    <property type="match status" value="1"/>
</dbReference>
<dbReference type="InterPro" id="IPR037683">
    <property type="entry name" value="Rmd5_dRing"/>
</dbReference>
<dbReference type="CDD" id="cd16652">
    <property type="entry name" value="dRING_Rmd5p-like"/>
    <property type="match status" value="1"/>
</dbReference>
<name>A0AAF0F1U7_9BASI</name>
<dbReference type="InterPro" id="IPR027370">
    <property type="entry name" value="Znf-RING_euk"/>
</dbReference>
<feature type="domain" description="RING-Gid-type" evidence="10">
    <location>
        <begin position="370"/>
        <end position="411"/>
    </location>
</feature>
<keyword evidence="12" id="KW-1185">Reference proteome</keyword>
<evidence type="ECO:0000256" key="5">
    <source>
        <dbReference type="ARBA" id="ARBA00022833"/>
    </source>
</evidence>
<evidence type="ECO:0000256" key="2">
    <source>
        <dbReference type="ARBA" id="ARBA00022490"/>
    </source>
</evidence>
<dbReference type="SUPFAM" id="SSF57850">
    <property type="entry name" value="RING/U-box"/>
    <property type="match status" value="1"/>
</dbReference>
<sequence length="425" mass="47066">MEAVQQGIDAVRQRIPRVGAHGNTVKPNVNVEAIDKLIASIHDAQQKDPSSDLHALLEVVSTRLDQAHADVTESNRHYYVALNKLWRAVDKKFPTSLDDMINPSLFGSEKCTQALDTVVLDYLLRAGHTQVAELFSEETGAQLPEPQKAALAELCRLFSALETGQTQPILAWASAHGDALRARHSALEYYLLRNQFLGIVQGDVHYGDDTMHGLATEPTTNVHLAFLYGRKHFAPYLATHLDEIQQLYALLLYLPKFPVSARGVPLDEAPDTGTLLSYVPERYKNTLSALRIDTPELAAQFRADFCALAHLGQLCPLQASVDVGANNALGRINKVRQVMKERGNEWSQADELPIEIPLPPELQLHSTFLCPVSKETSSDENPPMMMPCGHVLCLDSLTHIARGSRVKCPYCPAESNLKQALRLYL</sequence>
<dbReference type="SMART" id="SM00184">
    <property type="entry name" value="RING"/>
    <property type="match status" value="1"/>
</dbReference>
<evidence type="ECO:0000256" key="1">
    <source>
        <dbReference type="ARBA" id="ARBA00004496"/>
    </source>
</evidence>
<evidence type="ECO:0000256" key="6">
    <source>
        <dbReference type="ARBA" id="ARBA00061136"/>
    </source>
</evidence>
<evidence type="ECO:0000256" key="4">
    <source>
        <dbReference type="ARBA" id="ARBA00022771"/>
    </source>
</evidence>
<protein>
    <recommendedName>
        <fullName evidence="8">GID complex catalytic subunit 2</fullName>
    </recommendedName>
    <alternativeName>
        <fullName evidence="7">Glucose-induced degradation protein 2</fullName>
    </alternativeName>
</protein>
<proteinExistence type="inferred from homology"/>
<feature type="zinc finger region" description="RING-Gid-type" evidence="9">
    <location>
        <begin position="370"/>
        <end position="411"/>
    </location>
</feature>
<comment type="similarity">
    <text evidence="6">Belongs to the RMD5/GID2 family.</text>
</comment>
<dbReference type="PANTHER" id="PTHR12170:SF3">
    <property type="entry name" value="GH10162P"/>
    <property type="match status" value="1"/>
</dbReference>
<evidence type="ECO:0000256" key="3">
    <source>
        <dbReference type="ARBA" id="ARBA00022723"/>
    </source>
</evidence>
<dbReference type="InterPro" id="IPR006594">
    <property type="entry name" value="LisH"/>
</dbReference>
<dbReference type="EMBL" id="CP119960">
    <property type="protein sequence ID" value="WFD39245.1"/>
    <property type="molecule type" value="Genomic_DNA"/>
</dbReference>
<evidence type="ECO:0000313" key="11">
    <source>
        <dbReference type="EMBL" id="WFD39245.1"/>
    </source>
</evidence>
<keyword evidence="3" id="KW-0479">Metal-binding</keyword>
<keyword evidence="2" id="KW-0963">Cytoplasm</keyword>
<dbReference type="InterPro" id="IPR013083">
    <property type="entry name" value="Znf_RING/FYVE/PHD"/>
</dbReference>
<dbReference type="InterPro" id="IPR001841">
    <property type="entry name" value="Znf_RING"/>
</dbReference>
<dbReference type="AlphaFoldDB" id="A0AAF0F1U7"/>
<dbReference type="GO" id="GO:0061630">
    <property type="term" value="F:ubiquitin protein ligase activity"/>
    <property type="evidence" value="ECO:0007669"/>
    <property type="project" value="InterPro"/>
</dbReference>
<dbReference type="InterPro" id="IPR045098">
    <property type="entry name" value="Fyv10_fam"/>
</dbReference>
<dbReference type="GO" id="GO:0008270">
    <property type="term" value="F:zinc ion binding"/>
    <property type="evidence" value="ECO:0007669"/>
    <property type="project" value="UniProtKB-KW"/>
</dbReference>
<dbReference type="Pfam" id="PF13445">
    <property type="entry name" value="zf-RING_UBOX"/>
    <property type="match status" value="1"/>
</dbReference>
<dbReference type="PANTHER" id="PTHR12170">
    <property type="entry name" value="MACROPHAGE ERYTHROBLAST ATTACHER-RELATED"/>
    <property type="match status" value="1"/>
</dbReference>
<dbReference type="Pfam" id="PF10607">
    <property type="entry name" value="CTLH"/>
    <property type="match status" value="1"/>
</dbReference>
<dbReference type="GO" id="GO:0043161">
    <property type="term" value="P:proteasome-mediated ubiquitin-dependent protein catabolic process"/>
    <property type="evidence" value="ECO:0007669"/>
    <property type="project" value="InterPro"/>
</dbReference>
<dbReference type="Proteomes" id="UP001217754">
    <property type="component" value="Chromosome 3"/>
</dbReference>
<dbReference type="GO" id="GO:0005737">
    <property type="term" value="C:cytoplasm"/>
    <property type="evidence" value="ECO:0007669"/>
    <property type="project" value="UniProtKB-SubCell"/>
</dbReference>
<evidence type="ECO:0000259" key="10">
    <source>
        <dbReference type="PROSITE" id="PS51867"/>
    </source>
</evidence>
<keyword evidence="4 9" id="KW-0863">Zinc-finger</keyword>
<dbReference type="GeneID" id="85225867"/>
<dbReference type="GO" id="GO:0034657">
    <property type="term" value="C:GID complex"/>
    <property type="evidence" value="ECO:0007669"/>
    <property type="project" value="TreeGrafter"/>
</dbReference>
<evidence type="ECO:0000256" key="9">
    <source>
        <dbReference type="PROSITE-ProRule" id="PRU01215"/>
    </source>
</evidence>
<evidence type="ECO:0000313" key="12">
    <source>
        <dbReference type="Proteomes" id="UP001217754"/>
    </source>
</evidence>
<reference evidence="11" key="1">
    <citation type="submission" date="2023-03" db="EMBL/GenBank/DDBJ databases">
        <title>Mating type loci evolution in Malassezia.</title>
        <authorList>
            <person name="Coelho M.A."/>
        </authorList>
    </citation>
    <scope>NUCLEOTIDE SEQUENCE</scope>
    <source>
        <strain evidence="11">CBS 9431</strain>
    </source>
</reference>
<dbReference type="InterPro" id="IPR044063">
    <property type="entry name" value="ZF_RING_GID"/>
</dbReference>